<feature type="region of interest" description="Disordered" evidence="4">
    <location>
        <begin position="295"/>
        <end position="326"/>
    </location>
</feature>
<comment type="similarity">
    <text evidence="1">Belongs to the CCDC22 family.</text>
</comment>
<dbReference type="Pfam" id="PF21674">
    <property type="entry name" value="CCDC22_N"/>
    <property type="match status" value="1"/>
</dbReference>
<reference evidence="8" key="1">
    <citation type="submission" date="2025-08" db="UniProtKB">
        <authorList>
            <consortium name="RefSeq"/>
        </authorList>
    </citation>
    <scope>IDENTIFICATION</scope>
</reference>
<evidence type="ECO:0000259" key="5">
    <source>
        <dbReference type="Pfam" id="PF05667"/>
    </source>
</evidence>
<dbReference type="Proteomes" id="UP000695022">
    <property type="component" value="Unplaced"/>
</dbReference>
<evidence type="ECO:0000256" key="2">
    <source>
        <dbReference type="ARBA" id="ARBA00017553"/>
    </source>
</evidence>
<protein>
    <recommendedName>
        <fullName evidence="2">Coiled-coil domain-containing protein 22 homolog</fullName>
    </recommendedName>
</protein>
<evidence type="ECO:0000256" key="4">
    <source>
        <dbReference type="SAM" id="MobiDB-lite"/>
    </source>
</evidence>
<feature type="domain" description="CCDC22 coiled-coil" evidence="5">
    <location>
        <begin position="128"/>
        <end position="594"/>
    </location>
</feature>
<evidence type="ECO:0000259" key="6">
    <source>
        <dbReference type="Pfam" id="PF21674"/>
    </source>
</evidence>
<sequence>MEEVDNIIIHSLRQIGCDVEDEVQSLRDFSTATVVEAAVKCLCVIDQKFDMSPVLPPGMSARYRIGTSLAEACVEIGYKGEIGYQTFLYANETDVRKILIFLLEKIPKESAATAEEPAGSSSALMSQAICNEIKRRLQLPMRPLRVCHGGLRLRDSLTQSHRQDYSNTWPFHAVSVNLPEGVSDLTKPQSLEFGLSVIDCESLGRCKPEDVAPSVLEANALQLTIAQEWEAEWNQSGLHSRLTQEEYRARKHQRLHKRIADHLTRAVQAASGDSDASALTGVHTERPVARVKGSRFTHSEKLQFTKQEEKPSEAVKPQAETEEDIQKHREQEFESLKTQLDGLSDRLENTKLETRQYSTSIDKRSLSELEQTKRRAEGHLQGQKRVLDLLPDAENNIAKLQNVIATKCRKLVNLGNQWENHRGPLMEQYNTLKEQNGCRLSETEKKLEEIKRLREKMRALATDTRAKDDLYKQLVAEYERTTKDVNRAAYTKRILEIITNINKQNQDIQKVLSDTKEVQKEINVLSGKLDRTFTVTDELIFKDAKKDESVRKAYKYLASLHENCSQLIKTVEDTGVIMREIRDLEDQIESESNKRTLANLQRIQADYHEMKKENAALMSQLKQLQ</sequence>
<dbReference type="InterPro" id="IPR048348">
    <property type="entry name" value="CCDC22_CC"/>
</dbReference>
<feature type="domain" description="CCDC22 N-terminal" evidence="6">
    <location>
        <begin position="1"/>
        <end position="107"/>
    </location>
</feature>
<dbReference type="InterPro" id="IPR008530">
    <property type="entry name" value="CCDC22"/>
</dbReference>
<evidence type="ECO:0000313" key="7">
    <source>
        <dbReference type="Proteomes" id="UP000695022"/>
    </source>
</evidence>
<keyword evidence="3" id="KW-0175">Coiled coil</keyword>
<dbReference type="PANTHER" id="PTHR15668">
    <property type="entry name" value="JM1 PROTEIN"/>
    <property type="match status" value="1"/>
</dbReference>
<keyword evidence="7" id="KW-1185">Reference proteome</keyword>
<evidence type="ECO:0000256" key="3">
    <source>
        <dbReference type="SAM" id="Coils"/>
    </source>
</evidence>
<evidence type="ECO:0000313" key="8">
    <source>
        <dbReference type="RefSeq" id="XP_014674307.1"/>
    </source>
</evidence>
<feature type="coiled-coil region" evidence="3">
    <location>
        <begin position="333"/>
        <end position="386"/>
    </location>
</feature>
<accession>A0ABM1EQ36</accession>
<proteinExistence type="inferred from homology"/>
<evidence type="ECO:0000256" key="1">
    <source>
        <dbReference type="ARBA" id="ARBA00006438"/>
    </source>
</evidence>
<dbReference type="Pfam" id="PF05667">
    <property type="entry name" value="CCDC22_CC"/>
    <property type="match status" value="1"/>
</dbReference>
<name>A0ABM1EQ36_PRICU</name>
<dbReference type="PANTHER" id="PTHR15668:SF4">
    <property type="entry name" value="COILED-COIL DOMAIN-CONTAINING PROTEIN 22"/>
    <property type="match status" value="1"/>
</dbReference>
<dbReference type="GeneID" id="106814509"/>
<feature type="coiled-coil region" evidence="3">
    <location>
        <begin position="581"/>
        <end position="620"/>
    </location>
</feature>
<organism evidence="7 8">
    <name type="scientific">Priapulus caudatus</name>
    <name type="common">Priapulid worm</name>
    <dbReference type="NCBI Taxonomy" id="37621"/>
    <lineage>
        <taxon>Eukaryota</taxon>
        <taxon>Metazoa</taxon>
        <taxon>Ecdysozoa</taxon>
        <taxon>Scalidophora</taxon>
        <taxon>Priapulida</taxon>
        <taxon>Priapulimorpha</taxon>
        <taxon>Priapulimorphida</taxon>
        <taxon>Priapulidae</taxon>
        <taxon>Priapulus</taxon>
    </lineage>
</organism>
<dbReference type="RefSeq" id="XP_014674307.1">
    <property type="nucleotide sequence ID" value="XM_014818821.1"/>
</dbReference>
<gene>
    <name evidence="8" type="primary">LOC106814509</name>
</gene>
<dbReference type="InterPro" id="IPR048349">
    <property type="entry name" value="CCDC22_N"/>
</dbReference>
<feature type="compositionally biased region" description="Basic and acidic residues" evidence="4">
    <location>
        <begin position="297"/>
        <end position="313"/>
    </location>
</feature>